<name>A0A1R3GQE0_COCAP</name>
<evidence type="ECO:0000313" key="2">
    <source>
        <dbReference type="Proteomes" id="UP000188268"/>
    </source>
</evidence>
<dbReference type="EMBL" id="AWWV01013723">
    <property type="protein sequence ID" value="OMO60292.1"/>
    <property type="molecule type" value="Genomic_DNA"/>
</dbReference>
<organism evidence="1 2">
    <name type="scientific">Corchorus capsularis</name>
    <name type="common">Jute</name>
    <dbReference type="NCBI Taxonomy" id="210143"/>
    <lineage>
        <taxon>Eukaryota</taxon>
        <taxon>Viridiplantae</taxon>
        <taxon>Streptophyta</taxon>
        <taxon>Embryophyta</taxon>
        <taxon>Tracheophyta</taxon>
        <taxon>Spermatophyta</taxon>
        <taxon>Magnoliopsida</taxon>
        <taxon>eudicotyledons</taxon>
        <taxon>Gunneridae</taxon>
        <taxon>Pentapetalae</taxon>
        <taxon>rosids</taxon>
        <taxon>malvids</taxon>
        <taxon>Malvales</taxon>
        <taxon>Malvaceae</taxon>
        <taxon>Grewioideae</taxon>
        <taxon>Apeibeae</taxon>
        <taxon>Corchorus</taxon>
    </lineage>
</organism>
<dbReference type="Gramene" id="OMO60292">
    <property type="protein sequence ID" value="OMO60292"/>
    <property type="gene ID" value="CCACVL1_24267"/>
</dbReference>
<protein>
    <submittedName>
        <fullName evidence="1">Uncharacterized protein</fullName>
    </submittedName>
</protein>
<evidence type="ECO:0000313" key="1">
    <source>
        <dbReference type="EMBL" id="OMO60292.1"/>
    </source>
</evidence>
<feature type="non-terminal residue" evidence="1">
    <location>
        <position position="1"/>
    </location>
</feature>
<dbReference type="AlphaFoldDB" id="A0A1R3GQE0"/>
<proteinExistence type="predicted"/>
<accession>A0A1R3GQE0</accession>
<reference evidence="1 2" key="1">
    <citation type="submission" date="2013-09" db="EMBL/GenBank/DDBJ databases">
        <title>Corchorus capsularis genome sequencing.</title>
        <authorList>
            <person name="Alam M."/>
            <person name="Haque M.S."/>
            <person name="Islam M.S."/>
            <person name="Emdad E.M."/>
            <person name="Islam M.M."/>
            <person name="Ahmed B."/>
            <person name="Halim A."/>
            <person name="Hossen Q.M.M."/>
            <person name="Hossain M.Z."/>
            <person name="Ahmed R."/>
            <person name="Khan M.M."/>
            <person name="Islam R."/>
            <person name="Rashid M.M."/>
            <person name="Khan S.A."/>
            <person name="Rahman M.S."/>
            <person name="Alam M."/>
        </authorList>
    </citation>
    <scope>NUCLEOTIDE SEQUENCE [LARGE SCALE GENOMIC DNA]</scope>
    <source>
        <strain evidence="2">cv. CVL-1</strain>
        <tissue evidence="1">Whole seedling</tissue>
    </source>
</reference>
<comment type="caution">
    <text evidence="1">The sequence shown here is derived from an EMBL/GenBank/DDBJ whole genome shotgun (WGS) entry which is preliminary data.</text>
</comment>
<dbReference type="Proteomes" id="UP000188268">
    <property type="component" value="Unassembled WGS sequence"/>
</dbReference>
<keyword evidence="2" id="KW-1185">Reference proteome</keyword>
<gene>
    <name evidence="1" type="ORF">CCACVL1_24267</name>
</gene>
<sequence>QIFGVSVCVYWSTGGKAQLDAASFGNQLRIRSSKPSK</sequence>